<evidence type="ECO:0000313" key="2">
    <source>
        <dbReference type="EnsemblMetazoa" id="SCAU013532-PA"/>
    </source>
</evidence>
<keyword evidence="1" id="KW-0732">Signal</keyword>
<dbReference type="VEuPathDB" id="VectorBase:SCAU013532"/>
<dbReference type="Proteomes" id="UP000095300">
    <property type="component" value="Unassembled WGS sequence"/>
</dbReference>
<protein>
    <recommendedName>
        <fullName evidence="4">MD-2-related lipid-recognition domain-containing protein</fullName>
    </recommendedName>
</protein>
<dbReference type="KEGG" id="scac:106094943"/>
<organism evidence="2 3">
    <name type="scientific">Stomoxys calcitrans</name>
    <name type="common">Stable fly</name>
    <name type="synonym">Conops calcitrans</name>
    <dbReference type="NCBI Taxonomy" id="35570"/>
    <lineage>
        <taxon>Eukaryota</taxon>
        <taxon>Metazoa</taxon>
        <taxon>Ecdysozoa</taxon>
        <taxon>Arthropoda</taxon>
        <taxon>Hexapoda</taxon>
        <taxon>Insecta</taxon>
        <taxon>Pterygota</taxon>
        <taxon>Neoptera</taxon>
        <taxon>Endopterygota</taxon>
        <taxon>Diptera</taxon>
        <taxon>Brachycera</taxon>
        <taxon>Muscomorpha</taxon>
        <taxon>Muscoidea</taxon>
        <taxon>Muscidae</taxon>
        <taxon>Stomoxys</taxon>
    </lineage>
</organism>
<feature type="signal peptide" evidence="1">
    <location>
        <begin position="1"/>
        <end position="20"/>
    </location>
</feature>
<dbReference type="Pfam" id="PF06477">
    <property type="entry name" value="DUF1091"/>
    <property type="match status" value="1"/>
</dbReference>
<sequence>MERKFWIFFLIFGVLKELQCIKIRLHKTVCNSLDESACRFDSCEVKPNKQNIPSFSADIKLLNGSIDTLVFQSEFYHVFGKNQLLMANRSFDFCEMITNKRKNSVAKFFIDIIATYTTINHSCPFKEDEIFIRNLAVKKFALPGPEGNYLFKMKAVANKKSLFRLDLYMKVIN</sequence>
<feature type="chain" id="PRO_5009327721" description="MD-2-related lipid-recognition domain-containing protein" evidence="1">
    <location>
        <begin position="21"/>
        <end position="173"/>
    </location>
</feature>
<dbReference type="PANTHER" id="PTHR20898:SF0">
    <property type="entry name" value="DAEDALUS ON 3-RELATED"/>
    <property type="match status" value="1"/>
</dbReference>
<dbReference type="InterPro" id="IPR010512">
    <property type="entry name" value="DUF1091"/>
</dbReference>
<dbReference type="OrthoDB" id="8066295at2759"/>
<gene>
    <name evidence="2" type="primary">106094943</name>
</gene>
<evidence type="ECO:0000313" key="3">
    <source>
        <dbReference type="Proteomes" id="UP000095300"/>
    </source>
</evidence>
<dbReference type="PANTHER" id="PTHR20898">
    <property type="entry name" value="DAEDALUS ON 3-RELATED-RELATED"/>
    <property type="match status" value="1"/>
</dbReference>
<dbReference type="AlphaFoldDB" id="A0A1I8Q3E6"/>
<dbReference type="SMART" id="SM00697">
    <property type="entry name" value="DM8"/>
    <property type="match status" value="1"/>
</dbReference>
<dbReference type="EnsemblMetazoa" id="SCAU013532-RA">
    <property type="protein sequence ID" value="SCAU013532-PA"/>
    <property type="gene ID" value="SCAU013532"/>
</dbReference>
<accession>A0A1I8Q3E6</accession>
<keyword evidence="3" id="KW-1185">Reference proteome</keyword>
<proteinExistence type="predicted"/>
<reference evidence="2" key="1">
    <citation type="submission" date="2020-05" db="UniProtKB">
        <authorList>
            <consortium name="EnsemblMetazoa"/>
        </authorList>
    </citation>
    <scope>IDENTIFICATION</scope>
    <source>
        <strain evidence="2">USDA</strain>
    </source>
</reference>
<evidence type="ECO:0008006" key="4">
    <source>
        <dbReference type="Google" id="ProtNLM"/>
    </source>
</evidence>
<evidence type="ECO:0000256" key="1">
    <source>
        <dbReference type="SAM" id="SignalP"/>
    </source>
</evidence>
<name>A0A1I8Q3E6_STOCA</name>